<evidence type="ECO:0000256" key="4">
    <source>
        <dbReference type="PROSITE-ProRule" id="PRU00175"/>
    </source>
</evidence>
<dbReference type="InterPro" id="IPR001965">
    <property type="entry name" value="Znf_PHD"/>
</dbReference>
<sequence length="309" mass="34329">MDSSGWDPIRVCGMSDPDCTTTCCGKTRANANCKHRISKQSRTDAAHLLQLLALRRPADDSLVETLRKIARLLLCKRNHQHKEDEQVQPLAMRWYESARASRAVGEHGRDSPTESRQIDSPLYPELDLVDVNSTSLTPMDVEPAAAERQSIRIEQLRQRSVPFEVSPSSPARIQFGTANADSTSTPVILRSLRHDDDGGSSIECLICHDDAADDIANLQCERCRRSVHLGCMGDWLERRSTRINFNCPQCRGVTRFDASYSAAETTGEAEDGVESAGGGRTARGEITSEGDTVLRRSRRRTGRPDYYVP</sequence>
<evidence type="ECO:0000259" key="6">
    <source>
        <dbReference type="PROSITE" id="PS50089"/>
    </source>
</evidence>
<keyword evidence="3" id="KW-0862">Zinc</keyword>
<dbReference type="OMA" id="ANANCKH"/>
<protein>
    <recommendedName>
        <fullName evidence="6">RING-type domain-containing protein</fullName>
    </recommendedName>
</protein>
<dbReference type="SUPFAM" id="SSF57903">
    <property type="entry name" value="FYVE/PHD zinc finger"/>
    <property type="match status" value="1"/>
</dbReference>
<evidence type="ECO:0000313" key="7">
    <source>
        <dbReference type="EMBL" id="CEL11766.1"/>
    </source>
</evidence>
<gene>
    <name evidence="7" type="ORF">ASPCAL14863</name>
</gene>
<evidence type="ECO:0000256" key="3">
    <source>
        <dbReference type="ARBA" id="ARBA00022833"/>
    </source>
</evidence>
<proteinExistence type="predicted"/>
<dbReference type="EMBL" id="CDMC01000031">
    <property type="protein sequence ID" value="CEL11766.1"/>
    <property type="molecule type" value="Genomic_DNA"/>
</dbReference>
<keyword evidence="8" id="KW-1185">Reference proteome</keyword>
<evidence type="ECO:0000256" key="2">
    <source>
        <dbReference type="ARBA" id="ARBA00022771"/>
    </source>
</evidence>
<evidence type="ECO:0000256" key="5">
    <source>
        <dbReference type="SAM" id="MobiDB-lite"/>
    </source>
</evidence>
<feature type="domain" description="RING-type" evidence="6">
    <location>
        <begin position="204"/>
        <end position="251"/>
    </location>
</feature>
<reference evidence="8" key="1">
    <citation type="journal article" date="2016" name="Genome Announc.">
        <title>Draft genome sequences of fungus Aspergillus calidoustus.</title>
        <authorList>
            <person name="Horn F."/>
            <person name="Linde J."/>
            <person name="Mattern D.J."/>
            <person name="Walther G."/>
            <person name="Guthke R."/>
            <person name="Scherlach K."/>
            <person name="Martin K."/>
            <person name="Brakhage A.A."/>
            <person name="Petzke L."/>
            <person name="Valiante V."/>
        </authorList>
    </citation>
    <scope>NUCLEOTIDE SEQUENCE [LARGE SCALE GENOMIC DNA]</scope>
    <source>
        <strain evidence="8">SF006504</strain>
    </source>
</reference>
<dbReference type="SMART" id="SM00249">
    <property type="entry name" value="PHD"/>
    <property type="match status" value="1"/>
</dbReference>
<dbReference type="InterPro" id="IPR011011">
    <property type="entry name" value="Znf_FYVE_PHD"/>
</dbReference>
<keyword evidence="1" id="KW-0479">Metal-binding</keyword>
<evidence type="ECO:0000256" key="1">
    <source>
        <dbReference type="ARBA" id="ARBA00022723"/>
    </source>
</evidence>
<organism evidence="7 8">
    <name type="scientific">Aspergillus calidoustus</name>
    <dbReference type="NCBI Taxonomy" id="454130"/>
    <lineage>
        <taxon>Eukaryota</taxon>
        <taxon>Fungi</taxon>
        <taxon>Dikarya</taxon>
        <taxon>Ascomycota</taxon>
        <taxon>Pezizomycotina</taxon>
        <taxon>Eurotiomycetes</taxon>
        <taxon>Eurotiomycetidae</taxon>
        <taxon>Eurotiales</taxon>
        <taxon>Aspergillaceae</taxon>
        <taxon>Aspergillus</taxon>
        <taxon>Aspergillus subgen. Nidulantes</taxon>
    </lineage>
</organism>
<evidence type="ECO:0000313" key="8">
    <source>
        <dbReference type="Proteomes" id="UP000054771"/>
    </source>
</evidence>
<dbReference type="CDD" id="cd15489">
    <property type="entry name" value="PHD_SF"/>
    <property type="match status" value="1"/>
</dbReference>
<dbReference type="InterPro" id="IPR001841">
    <property type="entry name" value="Znf_RING"/>
</dbReference>
<dbReference type="Proteomes" id="UP000054771">
    <property type="component" value="Unassembled WGS sequence"/>
</dbReference>
<keyword evidence="2 4" id="KW-0863">Zinc-finger</keyword>
<dbReference type="OrthoDB" id="4433148at2759"/>
<dbReference type="Gene3D" id="3.30.40.10">
    <property type="entry name" value="Zinc/RING finger domain, C3HC4 (zinc finger)"/>
    <property type="match status" value="1"/>
</dbReference>
<accession>A0A0U5GIT8</accession>
<dbReference type="InterPro" id="IPR013083">
    <property type="entry name" value="Znf_RING/FYVE/PHD"/>
</dbReference>
<feature type="region of interest" description="Disordered" evidence="5">
    <location>
        <begin position="265"/>
        <end position="309"/>
    </location>
</feature>
<name>A0A0U5GIT8_ASPCI</name>
<dbReference type="GO" id="GO:0008270">
    <property type="term" value="F:zinc ion binding"/>
    <property type="evidence" value="ECO:0007669"/>
    <property type="project" value="UniProtKB-KW"/>
</dbReference>
<dbReference type="AlphaFoldDB" id="A0A0U5GIT8"/>
<dbReference type="PROSITE" id="PS50089">
    <property type="entry name" value="ZF_RING_2"/>
    <property type="match status" value="1"/>
</dbReference>